<feature type="transmembrane region" description="Helical" evidence="1">
    <location>
        <begin position="569"/>
        <end position="589"/>
    </location>
</feature>
<evidence type="ECO:0000313" key="3">
    <source>
        <dbReference type="Proteomes" id="UP000799753"/>
    </source>
</evidence>
<keyword evidence="1" id="KW-0472">Membrane</keyword>
<reference evidence="2" key="1">
    <citation type="journal article" date="2020" name="Stud. Mycol.">
        <title>101 Dothideomycetes genomes: a test case for predicting lifestyles and emergence of pathogens.</title>
        <authorList>
            <person name="Haridas S."/>
            <person name="Albert R."/>
            <person name="Binder M."/>
            <person name="Bloem J."/>
            <person name="Labutti K."/>
            <person name="Salamov A."/>
            <person name="Andreopoulos B."/>
            <person name="Baker S."/>
            <person name="Barry K."/>
            <person name="Bills G."/>
            <person name="Bluhm B."/>
            <person name="Cannon C."/>
            <person name="Castanera R."/>
            <person name="Culley D."/>
            <person name="Daum C."/>
            <person name="Ezra D."/>
            <person name="Gonzalez J."/>
            <person name="Henrissat B."/>
            <person name="Kuo A."/>
            <person name="Liang C."/>
            <person name="Lipzen A."/>
            <person name="Lutzoni F."/>
            <person name="Magnuson J."/>
            <person name="Mondo S."/>
            <person name="Nolan M."/>
            <person name="Ohm R."/>
            <person name="Pangilinan J."/>
            <person name="Park H.-J."/>
            <person name="Ramirez L."/>
            <person name="Alfaro M."/>
            <person name="Sun H."/>
            <person name="Tritt A."/>
            <person name="Yoshinaga Y."/>
            <person name="Zwiers L.-H."/>
            <person name="Turgeon B."/>
            <person name="Goodwin S."/>
            <person name="Spatafora J."/>
            <person name="Crous P."/>
            <person name="Grigoriev I."/>
        </authorList>
    </citation>
    <scope>NUCLEOTIDE SEQUENCE</scope>
    <source>
        <strain evidence="2">CBS 473.64</strain>
    </source>
</reference>
<feature type="transmembrane region" description="Helical" evidence="1">
    <location>
        <begin position="453"/>
        <end position="473"/>
    </location>
</feature>
<dbReference type="Proteomes" id="UP000799753">
    <property type="component" value="Unassembled WGS sequence"/>
</dbReference>
<evidence type="ECO:0000313" key="2">
    <source>
        <dbReference type="EMBL" id="KAF2639408.1"/>
    </source>
</evidence>
<evidence type="ECO:0000256" key="1">
    <source>
        <dbReference type="SAM" id="Phobius"/>
    </source>
</evidence>
<keyword evidence="3" id="KW-1185">Reference proteome</keyword>
<protein>
    <submittedName>
        <fullName evidence="2">Uncharacterized protein</fullName>
    </submittedName>
</protein>
<feature type="transmembrane region" description="Helical" evidence="1">
    <location>
        <begin position="707"/>
        <end position="727"/>
    </location>
</feature>
<gene>
    <name evidence="2" type="ORF">P280DRAFT_481539</name>
</gene>
<sequence length="728" mass="81718">MPLRTVPYAVKLRTTDALPPANVGPNEEITLTPLENRGGWVNPEDLTSMPQCIAQQDQSTWLSTMSKCTSKQCTRHFWFICTRHEWLTQLSCLSTEFSSDVVKEYLPYCSRSVLAKAQLFKWIQTVTGRTWLVDVGDANGLQTLSPASLAEGYAAVDVTSKAPTCLTDSTSASMEPFQHVMGSCSFTSTTRHTGDASRPWEYNEGLRSMVALDFETVGYDLTRRWIAYGNYFDKRCFCKTLDTGLPSEPCSGPGLALTRERLWLNATCGSTSLPDKWTDGLKTTPLAYIPTENWRWPDCVTSMPQEVIGLVDQCATNACELDSSGYCNIIKSSVDRSCFCRNISYSSCKGSCQIFEKRVDYVNWLHDLCGNEPEWHGLPKHWRQLTVPTPLEMIPWRWSIKSFKHSNHADASKSNQKCASTEWKLGSLVLSSTSPLIVAFLDQKIRTKRDYQSRSWFLTGLAIAALHLFTNWINAALIQSTPGYQKIPIVQLVLLWCSIPRFTWLTTLLVGFHPFKTTSIHTAASYLLAEMILQALSAYPMMVTVSYGWEHSFYGQGMARLETSSSARMMYAGALMWLLTVVFTIALLVQAAHGMNVSDTQETPNVVGNLMEAFNGHWASLEEELASYWIQKSRDLEDRPLLSRNGKIYKGYGALPVENINTHMVSQGDLRLSLITIIGMIFLWVAQWLFWTGFIGLTLEEFCPPKLGALTAIWIASSLAVTLITTIR</sequence>
<keyword evidence="1" id="KW-1133">Transmembrane helix</keyword>
<accession>A0A6A6RYX8</accession>
<feature type="transmembrane region" description="Helical" evidence="1">
    <location>
        <begin position="672"/>
        <end position="695"/>
    </location>
</feature>
<proteinExistence type="predicted"/>
<keyword evidence="1" id="KW-0812">Transmembrane</keyword>
<organism evidence="2 3">
    <name type="scientific">Massarina eburnea CBS 473.64</name>
    <dbReference type="NCBI Taxonomy" id="1395130"/>
    <lineage>
        <taxon>Eukaryota</taxon>
        <taxon>Fungi</taxon>
        <taxon>Dikarya</taxon>
        <taxon>Ascomycota</taxon>
        <taxon>Pezizomycotina</taxon>
        <taxon>Dothideomycetes</taxon>
        <taxon>Pleosporomycetidae</taxon>
        <taxon>Pleosporales</taxon>
        <taxon>Massarineae</taxon>
        <taxon>Massarinaceae</taxon>
        <taxon>Massarina</taxon>
    </lineage>
</organism>
<dbReference type="AlphaFoldDB" id="A0A6A6RYX8"/>
<name>A0A6A6RYX8_9PLEO</name>
<feature type="transmembrane region" description="Helical" evidence="1">
    <location>
        <begin position="493"/>
        <end position="515"/>
    </location>
</feature>
<feature type="transmembrane region" description="Helical" evidence="1">
    <location>
        <begin position="527"/>
        <end position="549"/>
    </location>
</feature>
<dbReference type="EMBL" id="MU006787">
    <property type="protein sequence ID" value="KAF2639408.1"/>
    <property type="molecule type" value="Genomic_DNA"/>
</dbReference>
<dbReference type="OrthoDB" id="3525430at2759"/>